<evidence type="ECO:0000256" key="3">
    <source>
        <dbReference type="SAM" id="Phobius"/>
    </source>
</evidence>
<feature type="transmembrane region" description="Helical" evidence="3">
    <location>
        <begin position="417"/>
        <end position="437"/>
    </location>
</feature>
<keyword evidence="3" id="KW-0472">Membrane</keyword>
<name>A0ABC8QTI1_9AQUA</name>
<protein>
    <recommendedName>
        <fullName evidence="6">Myosin heavy chain</fullName>
    </recommendedName>
</protein>
<dbReference type="PANTHER" id="PTHR43049">
    <property type="entry name" value="EARLY ENDOSOME ANTIGEN"/>
    <property type="match status" value="1"/>
</dbReference>
<dbReference type="AlphaFoldDB" id="A0ABC8QTI1"/>
<dbReference type="EMBL" id="CAUOFW020000719">
    <property type="protein sequence ID" value="CAK9135551.1"/>
    <property type="molecule type" value="Genomic_DNA"/>
</dbReference>
<keyword evidence="1" id="KW-0175">Coiled coil</keyword>
<keyword evidence="3" id="KW-1133">Transmembrane helix</keyword>
<feature type="coiled-coil region" evidence="1">
    <location>
        <begin position="18"/>
        <end position="259"/>
    </location>
</feature>
<feature type="region of interest" description="Disordered" evidence="2">
    <location>
        <begin position="302"/>
        <end position="323"/>
    </location>
</feature>
<feature type="compositionally biased region" description="Low complexity" evidence="2">
    <location>
        <begin position="395"/>
        <end position="409"/>
    </location>
</feature>
<feature type="compositionally biased region" description="Basic and acidic residues" evidence="2">
    <location>
        <begin position="308"/>
        <end position="323"/>
    </location>
</feature>
<proteinExistence type="predicted"/>
<evidence type="ECO:0000313" key="4">
    <source>
        <dbReference type="EMBL" id="CAK9135551.1"/>
    </source>
</evidence>
<comment type="caution">
    <text evidence="4">The sequence shown here is derived from an EMBL/GenBank/DDBJ whole genome shotgun (WGS) entry which is preliminary data.</text>
</comment>
<evidence type="ECO:0000256" key="1">
    <source>
        <dbReference type="SAM" id="Coils"/>
    </source>
</evidence>
<gene>
    <name evidence="4" type="ORF">ILEXP_LOCUS2507</name>
</gene>
<accession>A0ABC8QTI1</accession>
<keyword evidence="5" id="KW-1185">Reference proteome</keyword>
<dbReference type="Proteomes" id="UP001642360">
    <property type="component" value="Unassembled WGS sequence"/>
</dbReference>
<keyword evidence="3" id="KW-0812">Transmembrane</keyword>
<dbReference type="PANTHER" id="PTHR43049:SF1">
    <property type="entry name" value="EARLY ENDOSOME ANTIGEN"/>
    <property type="match status" value="1"/>
</dbReference>
<reference evidence="4 5" key="1">
    <citation type="submission" date="2024-02" db="EMBL/GenBank/DDBJ databases">
        <authorList>
            <person name="Vignale AGUSTIN F."/>
            <person name="Sosa J E."/>
            <person name="Modenutti C."/>
        </authorList>
    </citation>
    <scope>NUCLEOTIDE SEQUENCE [LARGE SCALE GENOMIC DNA]</scope>
</reference>
<evidence type="ECO:0000313" key="5">
    <source>
        <dbReference type="Proteomes" id="UP001642360"/>
    </source>
</evidence>
<evidence type="ECO:0008006" key="6">
    <source>
        <dbReference type="Google" id="ProtNLM"/>
    </source>
</evidence>
<sequence length="440" mass="49169">MNTITELTEKHSRASELHLAAETRVSEAETQLKEAIQKLSHKDSEAKELNEKLNDLEGQTKLYSVQAHEVSTLAETRKIELEQTLSKLKDLESIIEELQSKSGKFEKESEGLAEANLKITQQLASYESKLNDAETKLSAAFAEKDEAVEQVHSSKKTIEDLTLQLASEAQMLQAQISTVMEENNLLNETYKNATKELQTVILQLEGQLKEQKSSEDALKAELEILKAEIGEKSVLQNRLKELEEQLSIAKARVKEEVESVRVAATARETELTSKLEDHVSQVRDRDMLSEQVLQLQRDLHQAQTNMAEQKEADSKKDSERKAALAEIEAKSKAALILEQQVKELEQKLQLAAKSKEKDLGSNLTELRDDIEVKSRDIGSTISTPSKRRSKKKAEVTSAQTSSSTVTNNQITGDSPTMTYKFILVVAIVSVIIGVILGKRY</sequence>
<feature type="region of interest" description="Disordered" evidence="2">
    <location>
        <begin position="377"/>
        <end position="410"/>
    </location>
</feature>
<evidence type="ECO:0000256" key="2">
    <source>
        <dbReference type="SAM" id="MobiDB-lite"/>
    </source>
</evidence>
<organism evidence="4 5">
    <name type="scientific">Ilex paraguariensis</name>
    <name type="common">yerba mate</name>
    <dbReference type="NCBI Taxonomy" id="185542"/>
    <lineage>
        <taxon>Eukaryota</taxon>
        <taxon>Viridiplantae</taxon>
        <taxon>Streptophyta</taxon>
        <taxon>Embryophyta</taxon>
        <taxon>Tracheophyta</taxon>
        <taxon>Spermatophyta</taxon>
        <taxon>Magnoliopsida</taxon>
        <taxon>eudicotyledons</taxon>
        <taxon>Gunneridae</taxon>
        <taxon>Pentapetalae</taxon>
        <taxon>asterids</taxon>
        <taxon>campanulids</taxon>
        <taxon>Aquifoliales</taxon>
        <taxon>Aquifoliaceae</taxon>
        <taxon>Ilex</taxon>
    </lineage>
</organism>